<reference evidence="3" key="1">
    <citation type="journal article" date="2022" name="Int. J. Mol. Sci.">
        <title>Draft Genome of Tanacetum Coccineum: Genomic Comparison of Closely Related Tanacetum-Family Plants.</title>
        <authorList>
            <person name="Yamashiro T."/>
            <person name="Shiraishi A."/>
            <person name="Nakayama K."/>
            <person name="Satake H."/>
        </authorList>
    </citation>
    <scope>NUCLEOTIDE SEQUENCE</scope>
</reference>
<name>A0ABQ5E1P4_9ASTR</name>
<evidence type="ECO:0000313" key="4">
    <source>
        <dbReference type="Proteomes" id="UP001151760"/>
    </source>
</evidence>
<dbReference type="EMBL" id="BQNB010015872">
    <property type="protein sequence ID" value="GJT45112.1"/>
    <property type="molecule type" value="Genomic_DNA"/>
</dbReference>
<dbReference type="InterPro" id="IPR036397">
    <property type="entry name" value="RNaseH_sf"/>
</dbReference>
<proteinExistence type="predicted"/>
<feature type="region of interest" description="Disordered" evidence="2">
    <location>
        <begin position="129"/>
        <end position="157"/>
    </location>
</feature>
<dbReference type="Proteomes" id="UP001151760">
    <property type="component" value="Unassembled WGS sequence"/>
</dbReference>
<keyword evidence="1" id="KW-0175">Coiled coil</keyword>
<keyword evidence="4" id="KW-1185">Reference proteome</keyword>
<accession>A0ABQ5E1P4</accession>
<evidence type="ECO:0000256" key="2">
    <source>
        <dbReference type="SAM" id="MobiDB-lite"/>
    </source>
</evidence>
<protein>
    <submittedName>
        <fullName evidence="3">Retrovirus-related pol polyprotein from transposon TNT 1-94</fullName>
    </submittedName>
</protein>
<feature type="coiled-coil region" evidence="1">
    <location>
        <begin position="329"/>
        <end position="363"/>
    </location>
</feature>
<dbReference type="Gene3D" id="3.30.420.10">
    <property type="entry name" value="Ribonuclease H-like superfamily/Ribonuclease H"/>
    <property type="match status" value="1"/>
</dbReference>
<dbReference type="InterPro" id="IPR012337">
    <property type="entry name" value="RNaseH-like_sf"/>
</dbReference>
<sequence length="1300" mass="148011">MCLYQYCSSTPDVYAIVNHHKVAKEIWDRVKLLMQGTKLSLKENECKLYDEFDKFTFVKGETLYQYYWRFAQLINNMNVINMSMRPVQVNTKFLNSLVVLVFNPGDDPIACLKKAMAFLIVVASSRFPSTNNQGRQGQSYSGTGYKGNVTTSGGNNTSGQARVVKYYNYQGEGHMARQCTHTKRPRNIAWFKDKAMLAEAHEAGQILDEEQLAFLADPGIPNGQAIQTIIPNNDAFQTEDLDACDSDCDDVSNAQAVLVANLSNYGPDVISKYLQEIQHAVVQDTNLQAQQDSMILFVIEQIYKERVKTFEQRLNVDLSCHENMIDSQMDDMIKEKLALKEQVDSLEQNLSKQIKEKESLLQTFTVFKNESKEKESKYMKNEIDLEKKIKELDNIVYKVGQSAQTVHMLTKPQVFYDNANKQALGYQNPFYLKKAQRIKPTLYDGSVISSEHVAMNVIDDDETLILEELNKLSEDFGKRFISQQELSAEQAFWFHMSNPTNESSDASPVKVEVPSELPKVSLVNDSLKKLRFHLAKFDSVVKKRTIPDALTKGEWGFEHTKTVFINEIIPFLKSLKDISNVFNKDLLNEITKVKTFFNQMEAVVQQCSVDKQCFEIAKKELFLENDRLLQKIMSQDVLLTVMNSLYLNGESMNVEMQRSESCEKCFNLDAELSKTQNAHNDLLKNKSCDNQNALEIPEYFENNDLKAQLQDKDTTIYLDSLAPRLLQNREAHIDYLKYTQEQADILRGIVEQAKAKQPLDNALDFAYVKHSLLDANSELICATCNKCMFDAIHDMCLLDFVKNVNGRSKSAKKHKKQNIWKPTGHVFTKGSNATDIPSSYSLVNDRLSRSFSGIVRFENDQIAKIMGYGDYQLGNLAKDVLARGILKLKFQKYHLCSACALRKSKKSSHQPKAEDTNQEKLYLLHMDLCGPMRVESINGKKYILVIVDDYSRYLGQIFENDIVEKRNRTLVEAARTMLIFSKAPLFLWAEAINTTCYTQNCSLIRLRYNKTPYELIHDKKPDLSILHVFGSLYYPTNDSEDLVMASKQFSSGPGLHSMTPATSSSGLVSNLVSQQPCYLPKRDDWDRLFNPVSMNTVMAAPVISISSDVSVESVGSSFSRVILVGSIPVEVPVAPKMGAVVVASPARVPDLDTHSSSEVDPLGSSLPPVSVAPMVSPFLCSDDLESDAERSERHVSPTSHDSMLMPDALEWLEQVEEVRGEEYDHWGERASLLEQVASLEWSNASLRDTMMMERARADRFWRRMSVMESQLRQIHRFCYYDRMRFRRLETFAARRLGFHP</sequence>
<gene>
    <name evidence="3" type="ORF">Tco_0953827</name>
</gene>
<evidence type="ECO:0000313" key="3">
    <source>
        <dbReference type="EMBL" id="GJT45112.1"/>
    </source>
</evidence>
<dbReference type="PANTHER" id="PTHR42648:SF18">
    <property type="entry name" value="RETROTRANSPOSON, UNCLASSIFIED-LIKE PROTEIN"/>
    <property type="match status" value="1"/>
</dbReference>
<evidence type="ECO:0000256" key="1">
    <source>
        <dbReference type="SAM" id="Coils"/>
    </source>
</evidence>
<dbReference type="SUPFAM" id="SSF53098">
    <property type="entry name" value="Ribonuclease H-like"/>
    <property type="match status" value="1"/>
</dbReference>
<reference evidence="3" key="2">
    <citation type="submission" date="2022-01" db="EMBL/GenBank/DDBJ databases">
        <authorList>
            <person name="Yamashiro T."/>
            <person name="Shiraishi A."/>
            <person name="Satake H."/>
            <person name="Nakayama K."/>
        </authorList>
    </citation>
    <scope>NUCLEOTIDE SEQUENCE</scope>
</reference>
<comment type="caution">
    <text evidence="3">The sequence shown here is derived from an EMBL/GenBank/DDBJ whole genome shotgun (WGS) entry which is preliminary data.</text>
</comment>
<organism evidence="3 4">
    <name type="scientific">Tanacetum coccineum</name>
    <dbReference type="NCBI Taxonomy" id="301880"/>
    <lineage>
        <taxon>Eukaryota</taxon>
        <taxon>Viridiplantae</taxon>
        <taxon>Streptophyta</taxon>
        <taxon>Embryophyta</taxon>
        <taxon>Tracheophyta</taxon>
        <taxon>Spermatophyta</taxon>
        <taxon>Magnoliopsida</taxon>
        <taxon>eudicotyledons</taxon>
        <taxon>Gunneridae</taxon>
        <taxon>Pentapetalae</taxon>
        <taxon>asterids</taxon>
        <taxon>campanulids</taxon>
        <taxon>Asterales</taxon>
        <taxon>Asteraceae</taxon>
        <taxon>Asteroideae</taxon>
        <taxon>Anthemideae</taxon>
        <taxon>Anthemidinae</taxon>
        <taxon>Tanacetum</taxon>
    </lineage>
</organism>
<dbReference type="InterPro" id="IPR039537">
    <property type="entry name" value="Retrotran_Ty1/copia-like"/>
</dbReference>
<dbReference type="PANTHER" id="PTHR42648">
    <property type="entry name" value="TRANSPOSASE, PUTATIVE-RELATED"/>
    <property type="match status" value="1"/>
</dbReference>